<feature type="domain" description="Beta/gamma crystallin 'Greek key'" evidence="5">
    <location>
        <begin position="119"/>
        <end position="161"/>
    </location>
</feature>
<evidence type="ECO:0000313" key="6">
    <source>
        <dbReference type="Ensembl" id="ENSLLEP00000045822.1"/>
    </source>
</evidence>
<keyword evidence="7" id="KW-1185">Reference proteome</keyword>
<evidence type="ECO:0000256" key="3">
    <source>
        <dbReference type="ARBA" id="ARBA00022613"/>
    </source>
</evidence>
<dbReference type="InterPro" id="IPR011024">
    <property type="entry name" value="G_crystallin-like"/>
</dbReference>
<dbReference type="PROSITE" id="PS50915">
    <property type="entry name" value="CRYSTALLIN_BETA_GAMMA"/>
    <property type="match status" value="2"/>
</dbReference>
<evidence type="ECO:0000313" key="7">
    <source>
        <dbReference type="Proteomes" id="UP000694569"/>
    </source>
</evidence>
<dbReference type="GO" id="GO:0007601">
    <property type="term" value="P:visual perception"/>
    <property type="evidence" value="ECO:0007669"/>
    <property type="project" value="TreeGrafter"/>
</dbReference>
<dbReference type="PANTHER" id="PTHR11818:SF119">
    <property type="entry name" value="GAMMA-CRYSTALLIN D"/>
    <property type="match status" value="1"/>
</dbReference>
<dbReference type="InterPro" id="IPR001064">
    <property type="entry name" value="Beta/gamma_crystallin"/>
</dbReference>
<protein>
    <recommendedName>
        <fullName evidence="5">Beta/gamma crystallin 'Greek key' domain-containing protein</fullName>
    </recommendedName>
</protein>
<dbReference type="InterPro" id="IPR050252">
    <property type="entry name" value="Beta/Gamma-Crystallin"/>
</dbReference>
<accession>A0A8C5R1T9</accession>
<dbReference type="Proteomes" id="UP000694569">
    <property type="component" value="Unplaced"/>
</dbReference>
<dbReference type="Ensembl" id="ENSLLET00000047653.1">
    <property type="protein sequence ID" value="ENSLLEP00000045822.1"/>
    <property type="gene ID" value="ENSLLEG00000029068.1"/>
</dbReference>
<dbReference type="SUPFAM" id="SSF49695">
    <property type="entry name" value="gamma-Crystallin-like"/>
    <property type="match status" value="1"/>
</dbReference>
<dbReference type="PRINTS" id="PR01367">
    <property type="entry name" value="BGCRYSTALLIN"/>
</dbReference>
<name>A0A8C5R1T9_9ANUR</name>
<comment type="similarity">
    <text evidence="2">Belongs to the beta/gamma-crystallin family.</text>
</comment>
<comment type="function">
    <text evidence="1">Crystallins are the dominant structural components of the vertebrate eye lens.</text>
</comment>
<dbReference type="AlphaFoldDB" id="A0A8C5R1T9"/>
<organism evidence="6 7">
    <name type="scientific">Leptobrachium leishanense</name>
    <name type="common">Leishan spiny toad</name>
    <dbReference type="NCBI Taxonomy" id="445787"/>
    <lineage>
        <taxon>Eukaryota</taxon>
        <taxon>Metazoa</taxon>
        <taxon>Chordata</taxon>
        <taxon>Craniata</taxon>
        <taxon>Vertebrata</taxon>
        <taxon>Euteleostomi</taxon>
        <taxon>Amphibia</taxon>
        <taxon>Batrachia</taxon>
        <taxon>Anura</taxon>
        <taxon>Pelobatoidea</taxon>
        <taxon>Megophryidae</taxon>
        <taxon>Leptobrachium</taxon>
    </lineage>
</organism>
<keyword evidence="4" id="KW-0677">Repeat</keyword>
<evidence type="ECO:0000256" key="4">
    <source>
        <dbReference type="ARBA" id="ARBA00022737"/>
    </source>
</evidence>
<dbReference type="GO" id="GO:0005212">
    <property type="term" value="F:structural constituent of eye lens"/>
    <property type="evidence" value="ECO:0007669"/>
    <property type="project" value="UniProtKB-KW"/>
</dbReference>
<reference evidence="6" key="1">
    <citation type="submission" date="2025-08" db="UniProtKB">
        <authorList>
            <consortium name="Ensembl"/>
        </authorList>
    </citation>
    <scope>IDENTIFICATION</scope>
</reference>
<reference evidence="6" key="2">
    <citation type="submission" date="2025-09" db="UniProtKB">
        <authorList>
            <consortium name="Ensembl"/>
        </authorList>
    </citation>
    <scope>IDENTIFICATION</scope>
</reference>
<sequence length="164" mass="19648">MGIFLDYYYCSDLHSFFSRCNSIRVENGNWMLYERPNYAGHQYFLRKGDGEYPDFQCWTGLSDSVRSCRVVPKHDGLFQLKIYERDEFRGQMMDFTEDCPSVYDRFLYQNIYSCNVLQGHWIFYEQPAFKGKQHYLKPGEYRRFSDWGASDARVGSFRRVIDTC</sequence>
<dbReference type="GO" id="GO:0002088">
    <property type="term" value="P:lens development in camera-type eye"/>
    <property type="evidence" value="ECO:0007669"/>
    <property type="project" value="TreeGrafter"/>
</dbReference>
<dbReference type="Gene3D" id="2.60.20.10">
    <property type="entry name" value="Crystallins"/>
    <property type="match status" value="2"/>
</dbReference>
<dbReference type="SMART" id="SM00247">
    <property type="entry name" value="XTALbg"/>
    <property type="match status" value="2"/>
</dbReference>
<feature type="domain" description="Beta/gamma crystallin 'Greek key'" evidence="5">
    <location>
        <begin position="28"/>
        <end position="72"/>
    </location>
</feature>
<evidence type="ECO:0000259" key="5">
    <source>
        <dbReference type="PROSITE" id="PS50915"/>
    </source>
</evidence>
<proteinExistence type="inferred from homology"/>
<keyword evidence="3" id="KW-0273">Eye lens protein</keyword>
<evidence type="ECO:0000256" key="1">
    <source>
        <dbReference type="ARBA" id="ARBA00003689"/>
    </source>
</evidence>
<dbReference type="Pfam" id="PF00030">
    <property type="entry name" value="Crystall"/>
    <property type="match status" value="2"/>
</dbReference>
<dbReference type="GeneTree" id="ENSGT00940000163494"/>
<evidence type="ECO:0000256" key="2">
    <source>
        <dbReference type="ARBA" id="ARBA00009646"/>
    </source>
</evidence>
<dbReference type="PANTHER" id="PTHR11818">
    <property type="entry name" value="BETA/GAMMA CRYSTALLIN"/>
    <property type="match status" value="1"/>
</dbReference>